<dbReference type="EMBL" id="SDIL01000030">
    <property type="protein sequence ID" value="RXK39549.1"/>
    <property type="molecule type" value="Genomic_DNA"/>
</dbReference>
<feature type="domain" description="XPG N-terminal" evidence="3">
    <location>
        <begin position="1"/>
        <end position="95"/>
    </location>
</feature>
<dbReference type="SMART" id="SM00484">
    <property type="entry name" value="XPGI"/>
    <property type="match status" value="1"/>
</dbReference>
<dbReference type="SUPFAM" id="SSF88723">
    <property type="entry name" value="PIN domain-like"/>
    <property type="match status" value="1"/>
</dbReference>
<feature type="compositionally biased region" description="Polar residues" evidence="1">
    <location>
        <begin position="574"/>
        <end position="590"/>
    </location>
</feature>
<dbReference type="Pfam" id="PF18380">
    <property type="entry name" value="GEN1_C"/>
    <property type="match status" value="1"/>
</dbReference>
<sequence>MGVPGLWDLLRPAATRTSLSTLARQAVLSNHNGHRALTIGIDASIWMFHAQVPQHGENPFLRTIFYKITQLLQQPVLPVFVFDGPNKPSQKRNQNITGQFGTADHRSKQFKALLDECGLEWWNAPGEAEAELAVMNRQGKIDAVLSDDVDALLFGATCLLRNNSPTLSGAQASTITKNNPLKGDLRPYEVYRSEAIKQLWTDKEGTALKTEEDCRMAMVLIALLGGGDYAPEGLSGFGATISFGLANAGLCHFLKQYTSTPASFTSQLSSVHQQMVAELRTNSSRFMGRRYPARATELEKHDLATLFPTFTLNAYLRPVTSPLLDLTQGWPGFGQGQPSVTRGKARSNGRGDLEGMARACEKFFEWGTKDLVCKKFAGESVSLFGAEVMNTARDTLSRTPQVVSSSNSRLTSYFPIVTSSPSSSDKTAPVILPTSSSAPDHTPAFQERPKMPDYVGRICSIRPDPLNPDLKEYRISFSHSVLADRCRAAMVGARVDPISLDPEERRLLGLIDRGDDADALPPSSQVTSKTESRVWIGDYLIQEAWPQLVQAYENERAAKLGKATKPIKVKTASKMKTSSGKGKAKLQSTTEDSRKFVNFFTSSSQPSQGELEQAERHPEDSQSPSSSLLQSSSPPRHPVLREKSPSLPNLNTRSSSPPHIALAGIKAVSVSPSTFRRTRHLLTQPAPSSYAVSSPKKPMKATKPISHRVEPLGVIDLCSSSDESESNAPSMSRGIGDSSRRSGSPIKASRSTISLQTIVGAPSSHTQTLLDLPRTIRSSPRTRSATQTIARKQHYVLISATEDVEYFDVTRNALKVHRRTEGGT</sequence>
<dbReference type="Pfam" id="PF00867">
    <property type="entry name" value="XPG_I"/>
    <property type="match status" value="1"/>
</dbReference>
<feature type="region of interest" description="Disordered" evidence="1">
    <location>
        <begin position="571"/>
        <end position="590"/>
    </location>
</feature>
<accession>A0A4Q1BNW7</accession>
<dbReference type="InterPro" id="IPR006084">
    <property type="entry name" value="XPG/Rad2"/>
</dbReference>
<dbReference type="STRING" id="5217.A0A4Q1BNW7"/>
<dbReference type="Proteomes" id="UP000289152">
    <property type="component" value="Unassembled WGS sequence"/>
</dbReference>
<evidence type="ECO:0008006" key="6">
    <source>
        <dbReference type="Google" id="ProtNLM"/>
    </source>
</evidence>
<dbReference type="SMART" id="SM00485">
    <property type="entry name" value="XPGN"/>
    <property type="match status" value="1"/>
</dbReference>
<organism evidence="4 5">
    <name type="scientific">Tremella mesenterica</name>
    <name type="common">Jelly fungus</name>
    <dbReference type="NCBI Taxonomy" id="5217"/>
    <lineage>
        <taxon>Eukaryota</taxon>
        <taxon>Fungi</taxon>
        <taxon>Dikarya</taxon>
        <taxon>Basidiomycota</taxon>
        <taxon>Agaricomycotina</taxon>
        <taxon>Tremellomycetes</taxon>
        <taxon>Tremellales</taxon>
        <taxon>Tremellaceae</taxon>
        <taxon>Tremella</taxon>
    </lineage>
</organism>
<dbReference type="PANTHER" id="PTHR11081">
    <property type="entry name" value="FLAP ENDONUCLEASE FAMILY MEMBER"/>
    <property type="match status" value="1"/>
</dbReference>
<feature type="domain" description="XPG-I" evidence="2">
    <location>
        <begin position="115"/>
        <end position="187"/>
    </location>
</feature>
<dbReference type="InParanoid" id="A0A4Q1BNW7"/>
<dbReference type="Gene3D" id="3.40.50.1010">
    <property type="entry name" value="5'-nuclease"/>
    <property type="match status" value="2"/>
</dbReference>
<feature type="compositionally biased region" description="Low complexity" evidence="1">
    <location>
        <begin position="726"/>
        <end position="744"/>
    </location>
</feature>
<evidence type="ECO:0000259" key="3">
    <source>
        <dbReference type="SMART" id="SM00485"/>
    </source>
</evidence>
<dbReference type="AlphaFoldDB" id="A0A4Q1BNW7"/>
<proteinExistence type="predicted"/>
<dbReference type="InterPro" id="IPR041177">
    <property type="entry name" value="GEN1_C"/>
</dbReference>
<dbReference type="InterPro" id="IPR029060">
    <property type="entry name" value="PIN-like_dom_sf"/>
</dbReference>
<feature type="region of interest" description="Disordered" evidence="1">
    <location>
        <begin position="601"/>
        <end position="658"/>
    </location>
</feature>
<evidence type="ECO:0000313" key="5">
    <source>
        <dbReference type="Proteomes" id="UP000289152"/>
    </source>
</evidence>
<dbReference type="VEuPathDB" id="FungiDB:TREMEDRAFT_39085"/>
<dbReference type="InterPro" id="IPR006086">
    <property type="entry name" value="XPG-I_dom"/>
</dbReference>
<evidence type="ECO:0000259" key="2">
    <source>
        <dbReference type="SMART" id="SM00484"/>
    </source>
</evidence>
<feature type="compositionally biased region" description="Low complexity" evidence="1">
    <location>
        <begin position="621"/>
        <end position="634"/>
    </location>
</feature>
<feature type="region of interest" description="Disordered" evidence="1">
    <location>
        <begin position="719"/>
        <end position="748"/>
    </location>
</feature>
<dbReference type="InterPro" id="IPR006085">
    <property type="entry name" value="XPG_DNA_repair_N"/>
</dbReference>
<protein>
    <recommendedName>
        <fullName evidence="6">XPG-I domain-containing protein</fullName>
    </recommendedName>
</protein>
<dbReference type="PANTHER" id="PTHR11081:SF75">
    <property type="entry name" value="ENDONUCLEASE, PUTATIVE (AFU_ORTHOLOGUE AFUA_3G13260)-RELATED"/>
    <property type="match status" value="1"/>
</dbReference>
<reference evidence="4 5" key="1">
    <citation type="submission" date="2016-06" db="EMBL/GenBank/DDBJ databases">
        <title>Evolution of pathogenesis and genome organization in the Tremellales.</title>
        <authorList>
            <person name="Cuomo C."/>
            <person name="Litvintseva A."/>
            <person name="Heitman J."/>
            <person name="Chen Y."/>
            <person name="Sun S."/>
            <person name="Springer D."/>
            <person name="Dromer F."/>
            <person name="Young S."/>
            <person name="Zeng Q."/>
            <person name="Chapman S."/>
            <person name="Gujja S."/>
            <person name="Saif S."/>
            <person name="Birren B."/>
        </authorList>
    </citation>
    <scope>NUCLEOTIDE SEQUENCE [LARGE SCALE GENOMIC DNA]</scope>
    <source>
        <strain evidence="4 5">ATCC 28783</strain>
    </source>
</reference>
<name>A0A4Q1BNW7_TREME</name>
<evidence type="ECO:0000313" key="4">
    <source>
        <dbReference type="EMBL" id="RXK39549.1"/>
    </source>
</evidence>
<feature type="compositionally biased region" description="Polar residues" evidence="1">
    <location>
        <begin position="646"/>
        <end position="657"/>
    </location>
</feature>
<dbReference type="Pfam" id="PF00752">
    <property type="entry name" value="XPG_N"/>
    <property type="match status" value="1"/>
</dbReference>
<dbReference type="CDD" id="cd09870">
    <property type="entry name" value="PIN_YEN1"/>
    <property type="match status" value="1"/>
</dbReference>
<evidence type="ECO:0000256" key="1">
    <source>
        <dbReference type="SAM" id="MobiDB-lite"/>
    </source>
</evidence>
<comment type="caution">
    <text evidence="4">The sequence shown here is derived from an EMBL/GenBank/DDBJ whole genome shotgun (WGS) entry which is preliminary data.</text>
</comment>
<feature type="compositionally biased region" description="Polar residues" evidence="1">
    <location>
        <begin position="601"/>
        <end position="610"/>
    </location>
</feature>
<gene>
    <name evidence="4" type="ORF">M231_03218</name>
</gene>
<dbReference type="GO" id="GO:0017108">
    <property type="term" value="F:5'-flap endonuclease activity"/>
    <property type="evidence" value="ECO:0007669"/>
    <property type="project" value="TreeGrafter"/>
</dbReference>
<dbReference type="OrthoDB" id="2959108at2759"/>
<dbReference type="GO" id="GO:0006974">
    <property type="term" value="P:DNA damage response"/>
    <property type="evidence" value="ECO:0007669"/>
    <property type="project" value="UniProtKB-ARBA"/>
</dbReference>
<keyword evidence="5" id="KW-1185">Reference proteome</keyword>
<dbReference type="PRINTS" id="PR00853">
    <property type="entry name" value="XPGRADSUPER"/>
</dbReference>